<sequence length="109" mass="13153">MYRFSVNQLQYWIRQAKIWGKSERSRKNQRKPGRNLWVVDEQLRAFVTDTSDSVKAYWKYLQHDTKYITIGYALNGEQTILPWKVRRRIREPNLQSRPSNIRKRLAKAG</sequence>
<gene>
    <name evidence="1" type="ORF">G6F51_014202</name>
</gene>
<proteinExistence type="predicted"/>
<organism evidence="1 2">
    <name type="scientific">Rhizopus oryzae</name>
    <name type="common">Mucormycosis agent</name>
    <name type="synonym">Rhizopus arrhizus var. delemar</name>
    <dbReference type="NCBI Taxonomy" id="64495"/>
    <lineage>
        <taxon>Eukaryota</taxon>
        <taxon>Fungi</taxon>
        <taxon>Fungi incertae sedis</taxon>
        <taxon>Mucoromycota</taxon>
        <taxon>Mucoromycotina</taxon>
        <taxon>Mucoromycetes</taxon>
        <taxon>Mucorales</taxon>
        <taxon>Mucorineae</taxon>
        <taxon>Rhizopodaceae</taxon>
        <taxon>Rhizopus</taxon>
    </lineage>
</organism>
<name>A0A9P7BZC8_RHIOR</name>
<protein>
    <submittedName>
        <fullName evidence="1">Uncharacterized protein</fullName>
    </submittedName>
</protein>
<comment type="caution">
    <text evidence="1">The sequence shown here is derived from an EMBL/GenBank/DDBJ whole genome shotgun (WGS) entry which is preliminary data.</text>
</comment>
<accession>A0A9P7BZC8</accession>
<dbReference type="AlphaFoldDB" id="A0A9P7BZC8"/>
<evidence type="ECO:0000313" key="1">
    <source>
        <dbReference type="EMBL" id="KAG1529275.1"/>
    </source>
</evidence>
<dbReference type="Proteomes" id="UP000717996">
    <property type="component" value="Unassembled WGS sequence"/>
</dbReference>
<reference evidence="1" key="1">
    <citation type="journal article" date="2020" name="Microb. Genom.">
        <title>Genetic diversity of clinical and environmental Mucorales isolates obtained from an investigation of mucormycosis cases among solid organ transplant recipients.</title>
        <authorList>
            <person name="Nguyen M.H."/>
            <person name="Kaul D."/>
            <person name="Muto C."/>
            <person name="Cheng S.J."/>
            <person name="Richter R.A."/>
            <person name="Bruno V.M."/>
            <person name="Liu G."/>
            <person name="Beyhan S."/>
            <person name="Sundermann A.J."/>
            <person name="Mounaud S."/>
            <person name="Pasculle A.W."/>
            <person name="Nierman W.C."/>
            <person name="Driscoll E."/>
            <person name="Cumbie R."/>
            <person name="Clancy C.J."/>
            <person name="Dupont C.L."/>
        </authorList>
    </citation>
    <scope>NUCLEOTIDE SEQUENCE</scope>
    <source>
        <strain evidence="1">GL16</strain>
    </source>
</reference>
<evidence type="ECO:0000313" key="2">
    <source>
        <dbReference type="Proteomes" id="UP000717996"/>
    </source>
</evidence>
<dbReference type="EMBL" id="JAANIT010008394">
    <property type="protein sequence ID" value="KAG1529275.1"/>
    <property type="molecule type" value="Genomic_DNA"/>
</dbReference>